<dbReference type="InterPro" id="IPR036249">
    <property type="entry name" value="Thioredoxin-like_sf"/>
</dbReference>
<dbReference type="PROSITE" id="PS50405">
    <property type="entry name" value="GST_CTER"/>
    <property type="match status" value="1"/>
</dbReference>
<dbReference type="AlphaFoldDB" id="F1A554"/>
<dbReference type="InterPro" id="IPR036282">
    <property type="entry name" value="Glutathione-S-Trfase_C_sf"/>
</dbReference>
<feature type="domain" description="GST C-terminal" evidence="2">
    <location>
        <begin position="84"/>
        <end position="200"/>
    </location>
</feature>
<accession>F1A554</accession>
<dbReference type="InterPro" id="IPR010987">
    <property type="entry name" value="Glutathione-S-Trfase_C-like"/>
</dbReference>
<dbReference type="eggNOG" id="KOG1695">
    <property type="taxonomic scope" value="Eukaryota"/>
</dbReference>
<dbReference type="GO" id="GO:0006749">
    <property type="term" value="P:glutathione metabolic process"/>
    <property type="evidence" value="ECO:0000318"/>
    <property type="project" value="GO_Central"/>
</dbReference>
<organism evidence="3 4">
    <name type="scientific">Dictyostelium purpureum</name>
    <name type="common">Slime mold</name>
    <dbReference type="NCBI Taxonomy" id="5786"/>
    <lineage>
        <taxon>Eukaryota</taxon>
        <taxon>Amoebozoa</taxon>
        <taxon>Evosea</taxon>
        <taxon>Eumycetozoa</taxon>
        <taxon>Dictyostelia</taxon>
        <taxon>Dictyosteliales</taxon>
        <taxon>Dictyosteliaceae</taxon>
        <taxon>Dictyostelium</taxon>
    </lineage>
</organism>
<dbReference type="OMA" id="AYLNIDY"/>
<dbReference type="GO" id="GO:1904643">
    <property type="term" value="P:response to curcumin"/>
    <property type="evidence" value="ECO:0007669"/>
    <property type="project" value="UniProtKB-ARBA"/>
</dbReference>
<dbReference type="Pfam" id="PF14497">
    <property type="entry name" value="GST_C_3"/>
    <property type="match status" value="1"/>
</dbReference>
<evidence type="ECO:0000313" key="4">
    <source>
        <dbReference type="Proteomes" id="UP000001064"/>
    </source>
</evidence>
<keyword evidence="4" id="KW-1185">Reference proteome</keyword>
<dbReference type="PROSITE" id="PS50404">
    <property type="entry name" value="GST_NTER"/>
    <property type="match status" value="1"/>
</dbReference>
<evidence type="ECO:0000259" key="2">
    <source>
        <dbReference type="PROSITE" id="PS50405"/>
    </source>
</evidence>
<dbReference type="CDD" id="cd03192">
    <property type="entry name" value="GST_C_Sigma_like"/>
    <property type="match status" value="1"/>
</dbReference>
<feature type="domain" description="GST N-terminal" evidence="1">
    <location>
        <begin position="3"/>
        <end position="82"/>
    </location>
</feature>
<dbReference type="STRING" id="5786.F1A554"/>
<proteinExistence type="predicted"/>
<dbReference type="SFLD" id="SFLDS00019">
    <property type="entry name" value="Glutathione_Transferase_(cytos"/>
    <property type="match status" value="1"/>
</dbReference>
<dbReference type="Gene3D" id="1.20.1050.130">
    <property type="match status" value="1"/>
</dbReference>
<dbReference type="VEuPathDB" id="AmoebaDB:DICPUDRAFT_93288"/>
<evidence type="ECO:0000259" key="1">
    <source>
        <dbReference type="PROSITE" id="PS50404"/>
    </source>
</evidence>
<dbReference type="GeneID" id="10510451"/>
<dbReference type="FunFam" id="1.20.1050.130:FF:000014">
    <property type="entry name" value="Putative glutathione S-transferase alpha-5"/>
    <property type="match status" value="1"/>
</dbReference>
<evidence type="ECO:0008006" key="5">
    <source>
        <dbReference type="Google" id="ProtNLM"/>
    </source>
</evidence>
<dbReference type="CDD" id="cd03039">
    <property type="entry name" value="GST_N_Sigma_like"/>
    <property type="match status" value="1"/>
</dbReference>
<dbReference type="SUPFAM" id="SSF47616">
    <property type="entry name" value="GST C-terminal domain-like"/>
    <property type="match status" value="1"/>
</dbReference>
<dbReference type="PANTHER" id="PTHR11571">
    <property type="entry name" value="GLUTATHIONE S-TRANSFERASE"/>
    <property type="match status" value="1"/>
</dbReference>
<dbReference type="Proteomes" id="UP000001064">
    <property type="component" value="Unassembled WGS sequence"/>
</dbReference>
<dbReference type="OrthoDB" id="16574at2759"/>
<protein>
    <recommendedName>
        <fullName evidence="5">Glutathione S-transferase</fullName>
    </recommendedName>
</protein>
<dbReference type="SUPFAM" id="SSF52833">
    <property type="entry name" value="Thioredoxin-like"/>
    <property type="match status" value="1"/>
</dbReference>
<dbReference type="GO" id="GO:0004364">
    <property type="term" value="F:glutathione transferase activity"/>
    <property type="evidence" value="ECO:0000318"/>
    <property type="project" value="GO_Central"/>
</dbReference>
<sequence>MNSKPKLYYFSVRALGQFPRVLFAYLNIDYENIHVDTILNEEFRNENLKFGQVPMLLLEDGFKLTQTTAICKFIAKQNNFIGNSPQEEAIIDETLASVHSDLVVQAIRAAKGEISKEKIIEIQIPRVFGAFDQILSKNKYIVGDNITLADVYVYVAYDYFVYLGYGNEISKFSNLQRLKNHFESNSGVQNYLSTRPGTVYQY</sequence>
<evidence type="ECO:0000313" key="3">
    <source>
        <dbReference type="EMBL" id="EGC28674.1"/>
    </source>
</evidence>
<dbReference type="RefSeq" id="XP_003294798.1">
    <property type="nucleotide sequence ID" value="XM_003294750.1"/>
</dbReference>
<dbReference type="InterPro" id="IPR040079">
    <property type="entry name" value="Glutathione_S-Trfase"/>
</dbReference>
<dbReference type="InterPro" id="IPR004046">
    <property type="entry name" value="GST_C"/>
</dbReference>
<dbReference type="EMBL" id="GL871567">
    <property type="protein sequence ID" value="EGC28674.1"/>
    <property type="molecule type" value="Genomic_DNA"/>
</dbReference>
<gene>
    <name evidence="3" type="ORF">DICPUDRAFT_93288</name>
</gene>
<dbReference type="FunCoup" id="F1A554">
    <property type="interactions" value="22"/>
</dbReference>
<dbReference type="InterPro" id="IPR050213">
    <property type="entry name" value="GST_superfamily"/>
</dbReference>
<dbReference type="InParanoid" id="F1A554"/>
<dbReference type="PANTHER" id="PTHR11571:SF150">
    <property type="entry name" value="GLUTATHIONE S-TRANSFERASE"/>
    <property type="match status" value="1"/>
</dbReference>
<dbReference type="Pfam" id="PF02798">
    <property type="entry name" value="GST_N"/>
    <property type="match status" value="1"/>
</dbReference>
<dbReference type="KEGG" id="dpp:DICPUDRAFT_93288"/>
<reference evidence="4" key="1">
    <citation type="journal article" date="2011" name="Genome Biol.">
        <title>Comparative genomics of the social amoebae Dictyostelium discoideum and Dictyostelium purpureum.</title>
        <authorList>
            <consortium name="US DOE Joint Genome Institute (JGI-PGF)"/>
            <person name="Sucgang R."/>
            <person name="Kuo A."/>
            <person name="Tian X."/>
            <person name="Salerno W."/>
            <person name="Parikh A."/>
            <person name="Feasley C.L."/>
            <person name="Dalin E."/>
            <person name="Tu H."/>
            <person name="Huang E."/>
            <person name="Barry K."/>
            <person name="Lindquist E."/>
            <person name="Shapiro H."/>
            <person name="Bruce D."/>
            <person name="Schmutz J."/>
            <person name="Salamov A."/>
            <person name="Fey P."/>
            <person name="Gaudet P."/>
            <person name="Anjard C."/>
            <person name="Babu M.M."/>
            <person name="Basu S."/>
            <person name="Bushmanova Y."/>
            <person name="van der Wel H."/>
            <person name="Katoh-Kurasawa M."/>
            <person name="Dinh C."/>
            <person name="Coutinho P.M."/>
            <person name="Saito T."/>
            <person name="Elias M."/>
            <person name="Schaap P."/>
            <person name="Kay R.R."/>
            <person name="Henrissat B."/>
            <person name="Eichinger L."/>
            <person name="Rivero F."/>
            <person name="Putnam N.H."/>
            <person name="West C.M."/>
            <person name="Loomis W.F."/>
            <person name="Chisholm R.L."/>
            <person name="Shaulsky G."/>
            <person name="Strassmann J.E."/>
            <person name="Queller D.C."/>
            <person name="Kuspa A."/>
            <person name="Grigoriev I.V."/>
        </authorList>
    </citation>
    <scope>NUCLEOTIDE SEQUENCE [LARGE SCALE GENOMIC DNA]</scope>
    <source>
        <strain evidence="4">QSDP1</strain>
    </source>
</reference>
<dbReference type="InterPro" id="IPR004045">
    <property type="entry name" value="Glutathione_S-Trfase_N"/>
</dbReference>
<name>F1A554_DICPU</name>